<feature type="region of interest" description="Disordered" evidence="1">
    <location>
        <begin position="22"/>
        <end position="44"/>
    </location>
</feature>
<keyword evidence="2" id="KW-0472">Membrane</keyword>
<evidence type="ECO:0000256" key="1">
    <source>
        <dbReference type="SAM" id="MobiDB-lite"/>
    </source>
</evidence>
<evidence type="ECO:0000313" key="4">
    <source>
        <dbReference type="Proteomes" id="UP000636800"/>
    </source>
</evidence>
<name>A0A835RTX8_VANPL</name>
<dbReference type="Gene3D" id="3.30.450.50">
    <property type="entry name" value="Longin domain"/>
    <property type="match status" value="1"/>
</dbReference>
<feature type="compositionally biased region" description="Low complexity" evidence="1">
    <location>
        <begin position="195"/>
        <end position="207"/>
    </location>
</feature>
<dbReference type="Proteomes" id="UP000636800">
    <property type="component" value="Chromosome 1"/>
</dbReference>
<feature type="region of interest" description="Disordered" evidence="1">
    <location>
        <begin position="192"/>
        <end position="226"/>
    </location>
</feature>
<sequence>MPVKIHVTFDQIVVSWPKKLKQGTSQNLSPQSPRRRSAPVSSSSRCRSDRMIRECDPGCPILYASVSRGSTVLADFLAGGDDDPAHSGDLASLAAQCLGAVPRFHLLYTHTARRRIYAFLMAEPLLFFAIADESIGRPAILLFLNQLRDATWHAARRMVLSSNSLTHRCLQVELLPVIRRVVLTFSASTLEEKPSPSISSTPPSSDSHLLTGKHKRKDKRQKKAIEGEDVDGGFRREVEFEISVMNDDGDTDLGFGEGDGRKLVKRIWRRHVRMVIVMDLIVCSLLFGIWLSVCRGFQCTSE</sequence>
<dbReference type="SUPFAM" id="SSF64356">
    <property type="entry name" value="SNARE-like"/>
    <property type="match status" value="1"/>
</dbReference>
<gene>
    <name evidence="3" type="ORF">HPP92_002937</name>
</gene>
<dbReference type="GO" id="GO:0016020">
    <property type="term" value="C:membrane"/>
    <property type="evidence" value="ECO:0007669"/>
    <property type="project" value="InterPro"/>
</dbReference>
<organism evidence="3 4">
    <name type="scientific">Vanilla planifolia</name>
    <name type="common">Vanilla</name>
    <dbReference type="NCBI Taxonomy" id="51239"/>
    <lineage>
        <taxon>Eukaryota</taxon>
        <taxon>Viridiplantae</taxon>
        <taxon>Streptophyta</taxon>
        <taxon>Embryophyta</taxon>
        <taxon>Tracheophyta</taxon>
        <taxon>Spermatophyta</taxon>
        <taxon>Magnoliopsida</taxon>
        <taxon>Liliopsida</taxon>
        <taxon>Asparagales</taxon>
        <taxon>Orchidaceae</taxon>
        <taxon>Vanilloideae</taxon>
        <taxon>Vanilleae</taxon>
        <taxon>Vanilla</taxon>
    </lineage>
</organism>
<proteinExistence type="predicted"/>
<dbReference type="EMBL" id="JADCNL010000001">
    <property type="protein sequence ID" value="KAG0498246.1"/>
    <property type="molecule type" value="Genomic_DNA"/>
</dbReference>
<dbReference type="InterPro" id="IPR011012">
    <property type="entry name" value="Longin-like_dom_sf"/>
</dbReference>
<evidence type="ECO:0008006" key="5">
    <source>
        <dbReference type="Google" id="ProtNLM"/>
    </source>
</evidence>
<keyword evidence="4" id="KW-1185">Reference proteome</keyword>
<dbReference type="InterPro" id="IPR044783">
    <property type="entry name" value="PHYL"/>
</dbReference>
<reference evidence="3 4" key="1">
    <citation type="journal article" date="2020" name="Nat. Food">
        <title>A phased Vanilla planifolia genome enables genetic improvement of flavour and production.</title>
        <authorList>
            <person name="Hasing T."/>
            <person name="Tang H."/>
            <person name="Brym M."/>
            <person name="Khazi F."/>
            <person name="Huang T."/>
            <person name="Chambers A.H."/>
        </authorList>
    </citation>
    <scope>NUCLEOTIDE SEQUENCE [LARGE SCALE GENOMIC DNA]</scope>
    <source>
        <tissue evidence="3">Leaf</tissue>
    </source>
</reference>
<accession>A0A835RTX8</accession>
<keyword evidence="2" id="KW-0812">Transmembrane</keyword>
<dbReference type="PANTHER" id="PTHR47461:SF3">
    <property type="entry name" value="PHYTOLONGIN PHYL2.2"/>
    <property type="match status" value="1"/>
</dbReference>
<dbReference type="AlphaFoldDB" id="A0A835RTX8"/>
<dbReference type="OrthoDB" id="1908108at2759"/>
<feature type="compositionally biased region" description="Basic residues" evidence="1">
    <location>
        <begin position="211"/>
        <end position="222"/>
    </location>
</feature>
<comment type="caution">
    <text evidence="3">The sequence shown here is derived from an EMBL/GenBank/DDBJ whole genome shotgun (WGS) entry which is preliminary data.</text>
</comment>
<evidence type="ECO:0000256" key="2">
    <source>
        <dbReference type="SAM" id="Phobius"/>
    </source>
</evidence>
<protein>
    <recommendedName>
        <fullName evidence="5">Longin domain-containing protein</fullName>
    </recommendedName>
</protein>
<feature type="transmembrane region" description="Helical" evidence="2">
    <location>
        <begin position="271"/>
        <end position="293"/>
    </location>
</feature>
<keyword evidence="2" id="KW-1133">Transmembrane helix</keyword>
<dbReference type="PANTHER" id="PTHR47461">
    <property type="entry name" value="PHYTOLONGIN PHYL1.2"/>
    <property type="match status" value="1"/>
</dbReference>
<evidence type="ECO:0000313" key="3">
    <source>
        <dbReference type="EMBL" id="KAG0498246.1"/>
    </source>
</evidence>